<protein>
    <submittedName>
        <fullName evidence="1">Uncharacterized protein</fullName>
    </submittedName>
</protein>
<keyword evidence="2" id="KW-1185">Reference proteome</keyword>
<dbReference type="PANTHER" id="PTHR21178">
    <property type="entry name" value="CILIA- AND FLAGELLA-ASSOCIATED PROTEIN 61"/>
    <property type="match status" value="1"/>
</dbReference>
<dbReference type="Gene3D" id="3.40.630.30">
    <property type="match status" value="1"/>
</dbReference>
<dbReference type="InterPro" id="IPR016181">
    <property type="entry name" value="Acyl_CoA_acyltransferase"/>
</dbReference>
<dbReference type="EMBL" id="JAIPUX010005289">
    <property type="protein sequence ID" value="KAH0618060.1"/>
    <property type="molecule type" value="Genomic_DNA"/>
</dbReference>
<evidence type="ECO:0000313" key="2">
    <source>
        <dbReference type="Proteomes" id="UP000826234"/>
    </source>
</evidence>
<organism evidence="1 2">
    <name type="scientific">Phrynosoma platyrhinos</name>
    <name type="common">Desert horned lizard</name>
    <dbReference type="NCBI Taxonomy" id="52577"/>
    <lineage>
        <taxon>Eukaryota</taxon>
        <taxon>Metazoa</taxon>
        <taxon>Chordata</taxon>
        <taxon>Craniata</taxon>
        <taxon>Vertebrata</taxon>
        <taxon>Euteleostomi</taxon>
        <taxon>Lepidosauria</taxon>
        <taxon>Squamata</taxon>
        <taxon>Bifurcata</taxon>
        <taxon>Unidentata</taxon>
        <taxon>Episquamata</taxon>
        <taxon>Toxicofera</taxon>
        <taxon>Iguania</taxon>
        <taxon>Phrynosomatidae</taxon>
        <taxon>Phrynosomatinae</taxon>
        <taxon>Phrynosoma</taxon>
    </lineage>
</organism>
<dbReference type="SUPFAM" id="SSF55729">
    <property type="entry name" value="Acyl-CoA N-acyltransferases (Nat)"/>
    <property type="match status" value="1"/>
</dbReference>
<dbReference type="InterPro" id="IPR038884">
    <property type="entry name" value="CFAP61"/>
</dbReference>
<name>A0ABQ7SL39_PHRPL</name>
<comment type="caution">
    <text evidence="1">The sequence shown here is derived from an EMBL/GenBank/DDBJ whole genome shotgun (WGS) entry which is preliminary data.</text>
</comment>
<dbReference type="PANTHER" id="PTHR21178:SF8">
    <property type="entry name" value="CILIA- AND FLAGELLA-ASSOCIATED PROTEIN 61"/>
    <property type="match status" value="1"/>
</dbReference>
<accession>A0ABQ7SL39</accession>
<sequence>MIARSFLVRPARTGDVPAIELLVKTLELNKSILDDVEKYIEARRDPNGTPVQAFVAEVLNQIVGISVIRNEMDIEYIRAHYNIEDFIYFSHYQQEEHGHLYHFALNPIFHHYAKHFMKEILRLAHKSCLYYPIYPQPEEGKLVLQFQNPCAHSLTSALHYMVPVRPRRQIVYPLTKLGINAPSKEVSKDQVGNRSSKQAKGIAPAKCRIWQMG</sequence>
<reference evidence="1 2" key="1">
    <citation type="journal article" date="2022" name="Gigascience">
        <title>A chromosome-level genome assembly and annotation of the desert horned lizard, Phrynosoma platyrhinos, provides insight into chromosomal rearrangements among reptiles.</title>
        <authorList>
            <person name="Koochekian N."/>
            <person name="Ascanio A."/>
            <person name="Farleigh K."/>
            <person name="Card D.C."/>
            <person name="Schield D.R."/>
            <person name="Castoe T.A."/>
            <person name="Jezkova T."/>
        </authorList>
    </citation>
    <scope>NUCLEOTIDE SEQUENCE [LARGE SCALE GENOMIC DNA]</scope>
    <source>
        <strain evidence="1">NK-2021</strain>
    </source>
</reference>
<proteinExistence type="predicted"/>
<gene>
    <name evidence="1" type="ORF">JD844_017027</name>
</gene>
<evidence type="ECO:0000313" key="1">
    <source>
        <dbReference type="EMBL" id="KAH0618060.1"/>
    </source>
</evidence>
<dbReference type="Proteomes" id="UP000826234">
    <property type="component" value="Unassembled WGS sequence"/>
</dbReference>